<dbReference type="AlphaFoldDB" id="A0A6A6VIL1"/>
<dbReference type="InterPro" id="IPR007201">
    <property type="entry name" value="Mei2-like_Rrm_C"/>
</dbReference>
<dbReference type="Proteomes" id="UP000799440">
    <property type="component" value="Unassembled WGS sequence"/>
</dbReference>
<feature type="domain" description="RRM" evidence="3">
    <location>
        <begin position="186"/>
        <end position="282"/>
    </location>
</feature>
<dbReference type="Gene3D" id="3.30.70.330">
    <property type="match status" value="1"/>
</dbReference>
<sequence length="355" mass="39640">METHVFIKFDSALDATHAKCYLDHHGYPVSFVTPLVYAQAKYQDPTAVDPSEGQIYLLAETPDATKLTDPNTVLRACIDILQDIGLVRGIAQLSDGHPFMLRVEFDSVDAANRAVQILTRNTTWSTFEKDPLKVTVQCKPWSEVRSGTPAVPETLILNGSAFRNHGFDQHNRVRRERILDGSDIRTTVMLRNIPNKMDWLSLKQLIDQHCLGSYDFLYLRIDFSTGCNVGYAFVNFVDTSAMIALLDHIEFRTWKGFRSAKAAEVSYATIQGREALVAKFRNSSVMHETPYCRPRLLISCEDTTAVTRIGTEIDFPGADNAAKLHRSIDNARSMGLFPPHAAGSADRARYGHASG</sequence>
<keyword evidence="1 2" id="KW-0694">RNA-binding</keyword>
<evidence type="ECO:0000256" key="2">
    <source>
        <dbReference type="PROSITE-ProRule" id="PRU00176"/>
    </source>
</evidence>
<dbReference type="PROSITE" id="PS50102">
    <property type="entry name" value="RRM"/>
    <property type="match status" value="1"/>
</dbReference>
<gene>
    <name evidence="4" type="ORF">M011DRAFT_243337</name>
</gene>
<dbReference type="Pfam" id="PF04059">
    <property type="entry name" value="RRM_2"/>
    <property type="match status" value="1"/>
</dbReference>
<proteinExistence type="predicted"/>
<evidence type="ECO:0000313" key="5">
    <source>
        <dbReference type="Proteomes" id="UP000799440"/>
    </source>
</evidence>
<accession>A0A6A6VIL1</accession>
<evidence type="ECO:0000313" key="4">
    <source>
        <dbReference type="EMBL" id="KAF2750458.1"/>
    </source>
</evidence>
<dbReference type="OrthoDB" id="417481at2759"/>
<organism evidence="4 5">
    <name type="scientific">Sporormia fimetaria CBS 119925</name>
    <dbReference type="NCBI Taxonomy" id="1340428"/>
    <lineage>
        <taxon>Eukaryota</taxon>
        <taxon>Fungi</taxon>
        <taxon>Dikarya</taxon>
        <taxon>Ascomycota</taxon>
        <taxon>Pezizomycotina</taxon>
        <taxon>Dothideomycetes</taxon>
        <taxon>Pleosporomycetidae</taxon>
        <taxon>Pleosporales</taxon>
        <taxon>Sporormiaceae</taxon>
        <taxon>Sporormia</taxon>
    </lineage>
</organism>
<keyword evidence="5" id="KW-1185">Reference proteome</keyword>
<dbReference type="PANTHER" id="PTHR23189">
    <property type="entry name" value="RNA RECOGNITION MOTIF-CONTAINING"/>
    <property type="match status" value="1"/>
</dbReference>
<name>A0A6A6VIL1_9PLEO</name>
<dbReference type="EMBL" id="MU006564">
    <property type="protein sequence ID" value="KAF2750458.1"/>
    <property type="molecule type" value="Genomic_DNA"/>
</dbReference>
<dbReference type="GO" id="GO:0003723">
    <property type="term" value="F:RNA binding"/>
    <property type="evidence" value="ECO:0007669"/>
    <property type="project" value="UniProtKB-UniRule"/>
</dbReference>
<dbReference type="InterPro" id="IPR000504">
    <property type="entry name" value="RRM_dom"/>
</dbReference>
<evidence type="ECO:0000259" key="3">
    <source>
        <dbReference type="PROSITE" id="PS50102"/>
    </source>
</evidence>
<protein>
    <recommendedName>
        <fullName evidence="3">RRM domain-containing protein</fullName>
    </recommendedName>
</protein>
<evidence type="ECO:0000256" key="1">
    <source>
        <dbReference type="ARBA" id="ARBA00022884"/>
    </source>
</evidence>
<dbReference type="InterPro" id="IPR035979">
    <property type="entry name" value="RBD_domain_sf"/>
</dbReference>
<dbReference type="InterPro" id="IPR012677">
    <property type="entry name" value="Nucleotide-bd_a/b_plait_sf"/>
</dbReference>
<dbReference type="SUPFAM" id="SSF54928">
    <property type="entry name" value="RNA-binding domain, RBD"/>
    <property type="match status" value="1"/>
</dbReference>
<reference evidence="4" key="1">
    <citation type="journal article" date="2020" name="Stud. Mycol.">
        <title>101 Dothideomycetes genomes: a test case for predicting lifestyles and emergence of pathogens.</title>
        <authorList>
            <person name="Haridas S."/>
            <person name="Albert R."/>
            <person name="Binder M."/>
            <person name="Bloem J."/>
            <person name="Labutti K."/>
            <person name="Salamov A."/>
            <person name="Andreopoulos B."/>
            <person name="Baker S."/>
            <person name="Barry K."/>
            <person name="Bills G."/>
            <person name="Bluhm B."/>
            <person name="Cannon C."/>
            <person name="Castanera R."/>
            <person name="Culley D."/>
            <person name="Daum C."/>
            <person name="Ezra D."/>
            <person name="Gonzalez J."/>
            <person name="Henrissat B."/>
            <person name="Kuo A."/>
            <person name="Liang C."/>
            <person name="Lipzen A."/>
            <person name="Lutzoni F."/>
            <person name="Magnuson J."/>
            <person name="Mondo S."/>
            <person name="Nolan M."/>
            <person name="Ohm R."/>
            <person name="Pangilinan J."/>
            <person name="Park H.-J."/>
            <person name="Ramirez L."/>
            <person name="Alfaro M."/>
            <person name="Sun H."/>
            <person name="Tritt A."/>
            <person name="Yoshinaga Y."/>
            <person name="Zwiers L.-H."/>
            <person name="Turgeon B."/>
            <person name="Goodwin S."/>
            <person name="Spatafora J."/>
            <person name="Crous P."/>
            <person name="Grigoriev I."/>
        </authorList>
    </citation>
    <scope>NUCLEOTIDE SEQUENCE</scope>
    <source>
        <strain evidence="4">CBS 119925</strain>
    </source>
</reference>